<keyword evidence="2" id="KW-1185">Reference proteome</keyword>
<organism evidence="1 2">
    <name type="scientific">Neisseria chenwenguii</name>
    <dbReference type="NCBI Taxonomy" id="1853278"/>
    <lineage>
        <taxon>Bacteria</taxon>
        <taxon>Pseudomonadati</taxon>
        <taxon>Pseudomonadota</taxon>
        <taxon>Betaproteobacteria</taxon>
        <taxon>Neisseriales</taxon>
        <taxon>Neisseriaceae</taxon>
        <taxon>Neisseria</taxon>
    </lineage>
</organism>
<accession>A0A220S4Q1</accession>
<dbReference type="InterPro" id="IPR011013">
    <property type="entry name" value="Gal_mutarotase_sf_dom"/>
</dbReference>
<dbReference type="KEGG" id="nei:BG910_11775"/>
<proteinExistence type="predicted"/>
<dbReference type="GO" id="GO:0016853">
    <property type="term" value="F:isomerase activity"/>
    <property type="evidence" value="ECO:0007669"/>
    <property type="project" value="InterPro"/>
</dbReference>
<name>A0A220S4Q1_9NEIS</name>
<dbReference type="InterPro" id="IPR014718">
    <property type="entry name" value="GH-type_carb-bd"/>
</dbReference>
<evidence type="ECO:0000313" key="2">
    <source>
        <dbReference type="Proteomes" id="UP000198238"/>
    </source>
</evidence>
<evidence type="ECO:0000313" key="1">
    <source>
        <dbReference type="EMBL" id="ASK28323.1"/>
    </source>
</evidence>
<sequence>MFICNTDSERIILTAPDRTQAEIYLSGGLLNRYETVLRDGSRFNAVKAYQSPQHSRETLTGGFHSAKLSPFACRIRNGGYEFRGSKYRCGKFFIAGHAVHGLMFDAKFSLIGSGADGQAAWVKIAADYSGEDGGFPFPYRLTVSYHLDSDGLTVATVAKNTGPTAMPLADGWHPYFTLGGRADDWTLQTNSATRLVFDQDLVPNGETVADTHFQTASSLRGIELDNSFVLNGHQTAACVLTGDKLRLSIFAGESYPYLQIYIPPERDSIALENLSGAPDCFNNGMGLAVLQPQQEKRFETRYVLEAR</sequence>
<dbReference type="RefSeq" id="WP_089037012.1">
    <property type="nucleotide sequence ID" value="NZ_CP022278.1"/>
</dbReference>
<dbReference type="GO" id="GO:0030246">
    <property type="term" value="F:carbohydrate binding"/>
    <property type="evidence" value="ECO:0007669"/>
    <property type="project" value="InterPro"/>
</dbReference>
<dbReference type="SUPFAM" id="SSF74650">
    <property type="entry name" value="Galactose mutarotase-like"/>
    <property type="match status" value="1"/>
</dbReference>
<dbReference type="AlphaFoldDB" id="A0A220S4Q1"/>
<dbReference type="GO" id="GO:0005975">
    <property type="term" value="P:carbohydrate metabolic process"/>
    <property type="evidence" value="ECO:0007669"/>
    <property type="project" value="InterPro"/>
</dbReference>
<dbReference type="Gene3D" id="2.70.98.10">
    <property type="match status" value="1"/>
</dbReference>
<gene>
    <name evidence="1" type="ORF">BG910_11775</name>
</gene>
<dbReference type="InterPro" id="IPR008183">
    <property type="entry name" value="Aldose_1/G6P_1-epimerase"/>
</dbReference>
<protein>
    <submittedName>
        <fullName evidence="1">Aldose epimerase</fullName>
    </submittedName>
</protein>
<dbReference type="Proteomes" id="UP000198238">
    <property type="component" value="Chromosome"/>
</dbReference>
<reference evidence="1 2" key="1">
    <citation type="submission" date="2017-06" db="EMBL/GenBank/DDBJ databases">
        <title>Neisseria chenwenguii sp. nov., isolated from the intestinal contents of Tibetan Plateau Pika in Yushu, Qinghai Province, China.</title>
        <authorList>
            <person name="Zhang G."/>
        </authorList>
    </citation>
    <scope>NUCLEOTIDE SEQUENCE [LARGE SCALE GENOMIC DNA]</scope>
    <source>
        <strain evidence="1 2">10023</strain>
    </source>
</reference>
<dbReference type="OrthoDB" id="9808779at2"/>
<dbReference type="CDD" id="cd01081">
    <property type="entry name" value="Aldose_epim"/>
    <property type="match status" value="1"/>
</dbReference>
<dbReference type="Pfam" id="PF01263">
    <property type="entry name" value="Aldose_epim"/>
    <property type="match status" value="1"/>
</dbReference>
<dbReference type="EMBL" id="CP022278">
    <property type="protein sequence ID" value="ASK28323.1"/>
    <property type="molecule type" value="Genomic_DNA"/>
</dbReference>